<dbReference type="RefSeq" id="WP_263062131.1">
    <property type="nucleotide sequence ID" value="NZ_JAOUSE010000049.1"/>
</dbReference>
<keyword evidence="3" id="KW-0805">Transcription regulation</keyword>
<feature type="domain" description="PTS EIIA type-2" evidence="6">
    <location>
        <begin position="538"/>
        <end position="685"/>
    </location>
</feature>
<accession>A0ABT2WI35</accession>
<dbReference type="InterPro" id="IPR036634">
    <property type="entry name" value="PRD_sf"/>
</dbReference>
<dbReference type="InterPro" id="IPR007737">
    <property type="entry name" value="Mga_HTH"/>
</dbReference>
<dbReference type="SUPFAM" id="SSF55804">
    <property type="entry name" value="Phoshotransferase/anion transport protein"/>
    <property type="match status" value="1"/>
</dbReference>
<dbReference type="Pfam" id="PF05043">
    <property type="entry name" value="Mga"/>
    <property type="match status" value="1"/>
</dbReference>
<dbReference type="EMBL" id="JAOUSE010000049">
    <property type="protein sequence ID" value="MCU9595359.1"/>
    <property type="molecule type" value="Genomic_DNA"/>
</dbReference>
<dbReference type="Gene3D" id="3.40.930.10">
    <property type="entry name" value="Mannitol-specific EII, Chain A"/>
    <property type="match status" value="1"/>
</dbReference>
<dbReference type="InterPro" id="IPR050661">
    <property type="entry name" value="BglG_antiterminators"/>
</dbReference>
<dbReference type="CDD" id="cd05568">
    <property type="entry name" value="PTS_IIB_bgl_like"/>
    <property type="match status" value="1"/>
</dbReference>
<gene>
    <name evidence="9" type="ORF">OEV82_12995</name>
</gene>
<keyword evidence="4" id="KW-0010">Activator</keyword>
<dbReference type="Gene3D" id="3.40.50.2300">
    <property type="match status" value="1"/>
</dbReference>
<reference evidence="9 10" key="1">
    <citation type="submission" date="2022-10" db="EMBL/GenBank/DDBJ databases">
        <title>Description of Fervidibacillus gen. nov. in the family Fervidibacillaceae fam. nov. with two species, Fervidibacillus albus sp. nov., and Fervidibacillus halotolerans sp. nov., isolated from tidal flat sediments.</title>
        <authorList>
            <person name="Kwon K.K."/>
            <person name="Yang S.-H."/>
        </authorList>
    </citation>
    <scope>NUCLEOTIDE SEQUENCE [LARGE SCALE GENOMIC DNA]</scope>
    <source>
        <strain evidence="9 10">DSM 23332</strain>
    </source>
</reference>
<proteinExistence type="predicted"/>
<keyword evidence="5" id="KW-0804">Transcription</keyword>
<comment type="caution">
    <text evidence="9">The sequence shown here is derived from an EMBL/GenBank/DDBJ whole genome shotgun (WGS) entry which is preliminary data.</text>
</comment>
<dbReference type="InterPro" id="IPR036095">
    <property type="entry name" value="PTS_EIIB-like_sf"/>
</dbReference>
<dbReference type="PANTHER" id="PTHR30185">
    <property type="entry name" value="CRYPTIC BETA-GLUCOSIDE BGL OPERON ANTITERMINATOR"/>
    <property type="match status" value="1"/>
</dbReference>
<name>A0ABT2WI35_9BACI</name>
<dbReference type="SUPFAM" id="SSF63520">
    <property type="entry name" value="PTS-regulatory domain, PRD"/>
    <property type="match status" value="2"/>
</dbReference>
<feature type="domain" description="PRD" evidence="8">
    <location>
        <begin position="192"/>
        <end position="297"/>
    </location>
</feature>
<dbReference type="InterPro" id="IPR036388">
    <property type="entry name" value="WH-like_DNA-bd_sf"/>
</dbReference>
<evidence type="ECO:0000256" key="5">
    <source>
        <dbReference type="ARBA" id="ARBA00023163"/>
    </source>
</evidence>
<protein>
    <submittedName>
        <fullName evidence="9">Transcription antiterminator</fullName>
    </submittedName>
</protein>
<dbReference type="Pfam" id="PF08279">
    <property type="entry name" value="HTH_11"/>
    <property type="match status" value="1"/>
</dbReference>
<evidence type="ECO:0000313" key="10">
    <source>
        <dbReference type="Proteomes" id="UP001208656"/>
    </source>
</evidence>
<dbReference type="PANTHER" id="PTHR30185:SF18">
    <property type="entry name" value="TRANSCRIPTIONAL REGULATOR MTLR"/>
    <property type="match status" value="1"/>
</dbReference>
<evidence type="ECO:0000313" key="9">
    <source>
        <dbReference type="EMBL" id="MCU9595359.1"/>
    </source>
</evidence>
<evidence type="ECO:0000256" key="2">
    <source>
        <dbReference type="ARBA" id="ARBA00022737"/>
    </source>
</evidence>
<evidence type="ECO:0000256" key="4">
    <source>
        <dbReference type="ARBA" id="ARBA00023159"/>
    </source>
</evidence>
<evidence type="ECO:0000259" key="8">
    <source>
        <dbReference type="PROSITE" id="PS51372"/>
    </source>
</evidence>
<keyword evidence="1" id="KW-0808">Transferase</keyword>
<feature type="domain" description="PRD" evidence="8">
    <location>
        <begin position="300"/>
        <end position="405"/>
    </location>
</feature>
<sequence>MIITAREKSIIELILKKSGFHSVSSIADYLQVSKRTIQRDLRNIEKLLKQFDLSIENESGLSINGTYQNIYRLIQTITTIKPFDYSLEERRLLELIKLFDANEPIKLAPFSKDLGVSITTLNTDLDELSKWLLNYEVGIEKKKGVGVELTGLEESKRKALVSYIMINFKDELFDHLFWLTINKLQVEKIMYYFKTDYLNAIDKIVYSSMNNSKLKLADDDYIVFIIHLCLSLQRIQKGFTISKQMQLTDPLEMSDEHFLVNEICKKLYDLYSIKIPSEEIMYLTTILRGSKLVTPDEMYFEKVQFSRSIKELIQQVSQQLNVDLINDFTLFQGLLNHLETTIYRKQKGFPTFNPLTEEIKQNYPILFLAVRSSLFHLFPNIAFSEDEIASTVLHFGSTLELKKEKIQIRALIICPTGIGTSKMLSSRLKNEFPEISTTDVVSLKELPNIERNRYQIILSTVLLPIQEKFDYVYVNPLLHEKDIEAVRDYLGTHIQEITKRKSYYEETTLQDETSSNNQNISLYTFMNEIDTCIHFIRTLFRNFSVVRMENEPTYDDVIKKMLIPEAEKGTITSVEDVFRQVKLREAKGGLGIPETNLALFHCRNPHIKEVIFKIVHVDVPYKLKGMDMAEMEANNILLLLAPEKMNSIQQEFISMVSTTIIENNESIMIFSSGNEKLIREKLEYACLHFLQSKFMKE</sequence>
<dbReference type="InterPro" id="IPR013011">
    <property type="entry name" value="PTS_EIIB_2"/>
</dbReference>
<dbReference type="InterPro" id="IPR002178">
    <property type="entry name" value="PTS_EIIA_type-2_dom"/>
</dbReference>
<dbReference type="Gene3D" id="1.10.1790.10">
    <property type="entry name" value="PRD domain"/>
    <property type="match status" value="2"/>
</dbReference>
<evidence type="ECO:0000259" key="6">
    <source>
        <dbReference type="PROSITE" id="PS51094"/>
    </source>
</evidence>
<dbReference type="InterPro" id="IPR016152">
    <property type="entry name" value="PTrfase/Anion_transptr"/>
</dbReference>
<keyword evidence="2" id="KW-0677">Repeat</keyword>
<dbReference type="PROSITE" id="PS51099">
    <property type="entry name" value="PTS_EIIB_TYPE_2"/>
    <property type="match status" value="1"/>
</dbReference>
<dbReference type="Proteomes" id="UP001208656">
    <property type="component" value="Unassembled WGS sequence"/>
</dbReference>
<dbReference type="PROSITE" id="PS51094">
    <property type="entry name" value="PTS_EIIA_TYPE_2"/>
    <property type="match status" value="1"/>
</dbReference>
<feature type="domain" description="PTS EIIB type-2" evidence="7">
    <location>
        <begin position="408"/>
        <end position="498"/>
    </location>
</feature>
<dbReference type="InterPro" id="IPR011608">
    <property type="entry name" value="PRD"/>
</dbReference>
<keyword evidence="10" id="KW-1185">Reference proteome</keyword>
<dbReference type="InterPro" id="IPR036390">
    <property type="entry name" value="WH_DNA-bd_sf"/>
</dbReference>
<dbReference type="Pfam" id="PF00359">
    <property type="entry name" value="PTS_EIIA_2"/>
    <property type="match status" value="1"/>
</dbReference>
<evidence type="ECO:0000259" key="7">
    <source>
        <dbReference type="PROSITE" id="PS51099"/>
    </source>
</evidence>
<dbReference type="SUPFAM" id="SSF46785">
    <property type="entry name" value="Winged helix' DNA-binding domain"/>
    <property type="match status" value="1"/>
</dbReference>
<dbReference type="Pfam" id="PF00874">
    <property type="entry name" value="PRD"/>
    <property type="match status" value="2"/>
</dbReference>
<dbReference type="InterPro" id="IPR013196">
    <property type="entry name" value="HTH_11"/>
</dbReference>
<evidence type="ECO:0000256" key="1">
    <source>
        <dbReference type="ARBA" id="ARBA00022679"/>
    </source>
</evidence>
<dbReference type="PROSITE" id="PS51372">
    <property type="entry name" value="PRD_2"/>
    <property type="match status" value="2"/>
</dbReference>
<dbReference type="SUPFAM" id="SSF52794">
    <property type="entry name" value="PTS system IIB component-like"/>
    <property type="match status" value="1"/>
</dbReference>
<dbReference type="Gene3D" id="1.10.10.10">
    <property type="entry name" value="Winged helix-like DNA-binding domain superfamily/Winged helix DNA-binding domain"/>
    <property type="match status" value="1"/>
</dbReference>
<evidence type="ECO:0000256" key="3">
    <source>
        <dbReference type="ARBA" id="ARBA00023015"/>
    </source>
</evidence>
<organism evidence="9 10">
    <name type="scientific">Pallidibacillus thermolactis</name>
    <dbReference type="NCBI Taxonomy" id="251051"/>
    <lineage>
        <taxon>Bacteria</taxon>
        <taxon>Bacillati</taxon>
        <taxon>Bacillota</taxon>
        <taxon>Bacilli</taxon>
        <taxon>Bacillales</taxon>
        <taxon>Bacillaceae</taxon>
        <taxon>Pallidibacillus</taxon>
    </lineage>
</organism>